<reference evidence="3 4" key="1">
    <citation type="journal article" date="2018" name="Science">
        <title>The opium poppy genome and morphinan production.</title>
        <authorList>
            <person name="Guo L."/>
            <person name="Winzer T."/>
            <person name="Yang X."/>
            <person name="Li Y."/>
            <person name="Ning Z."/>
            <person name="He Z."/>
            <person name="Teodor R."/>
            <person name="Lu Y."/>
            <person name="Bowser T.A."/>
            <person name="Graham I.A."/>
            <person name="Ye K."/>
        </authorList>
    </citation>
    <scope>NUCLEOTIDE SEQUENCE [LARGE SCALE GENOMIC DNA]</scope>
    <source>
        <strain evidence="4">cv. HN1</strain>
        <tissue evidence="3">Leaves</tissue>
    </source>
</reference>
<keyword evidence="1" id="KW-0472">Membrane</keyword>
<dbReference type="EMBL" id="CM010718">
    <property type="protein sequence ID" value="RZC57211.1"/>
    <property type="molecule type" value="Genomic_DNA"/>
</dbReference>
<feature type="transmembrane region" description="Helical" evidence="1">
    <location>
        <begin position="6"/>
        <end position="30"/>
    </location>
</feature>
<evidence type="ECO:0000313" key="3">
    <source>
        <dbReference type="EMBL" id="RZC57211.1"/>
    </source>
</evidence>
<organism evidence="3 4">
    <name type="scientific">Papaver somniferum</name>
    <name type="common">Opium poppy</name>
    <dbReference type="NCBI Taxonomy" id="3469"/>
    <lineage>
        <taxon>Eukaryota</taxon>
        <taxon>Viridiplantae</taxon>
        <taxon>Streptophyta</taxon>
        <taxon>Embryophyta</taxon>
        <taxon>Tracheophyta</taxon>
        <taxon>Spermatophyta</taxon>
        <taxon>Magnoliopsida</taxon>
        <taxon>Ranunculales</taxon>
        <taxon>Papaveraceae</taxon>
        <taxon>Papaveroideae</taxon>
        <taxon>Papaver</taxon>
    </lineage>
</organism>
<accession>A0A4Y7JB95</accession>
<name>A0A4Y7JB95_PAPSO</name>
<dbReference type="Gramene" id="RZC57211">
    <property type="protein sequence ID" value="RZC57211"/>
    <property type="gene ID" value="C5167_004513"/>
</dbReference>
<keyword evidence="1" id="KW-1133">Transmembrane helix</keyword>
<gene>
    <name evidence="2" type="ORF">C5167_004512</name>
    <name evidence="3" type="ORF">C5167_004513</name>
</gene>
<evidence type="ECO:0000313" key="4">
    <source>
        <dbReference type="Proteomes" id="UP000316621"/>
    </source>
</evidence>
<keyword evidence="4" id="KW-1185">Reference proteome</keyword>
<dbReference type="AlphaFoldDB" id="A0A4Y7JB95"/>
<keyword evidence="1" id="KW-0812">Transmembrane</keyword>
<dbReference type="EMBL" id="CM010718">
    <property type="protein sequence ID" value="RZC57210.1"/>
    <property type="molecule type" value="Genomic_DNA"/>
</dbReference>
<evidence type="ECO:0000256" key="1">
    <source>
        <dbReference type="SAM" id="Phobius"/>
    </source>
</evidence>
<protein>
    <submittedName>
        <fullName evidence="3">Uncharacterized protein</fullName>
    </submittedName>
</protein>
<dbReference type="Gramene" id="RZC57210">
    <property type="protein sequence ID" value="RZC57210"/>
    <property type="gene ID" value="C5167_004512"/>
</dbReference>
<dbReference type="Proteomes" id="UP000316621">
    <property type="component" value="Chromosome 4"/>
</dbReference>
<sequence length="127" mass="14436">MEHRDSLILLLANGLTIIILIAILVGNILWRKWHKEGDHVKKRFGDKMLKTKPRRVMAPDSWADAIHVDLSLIVEELDSLCQVISSLEDIVQALESREDIRFSGILSSLQFINANSEQMANGRKISF</sequence>
<proteinExistence type="predicted"/>
<evidence type="ECO:0000313" key="2">
    <source>
        <dbReference type="EMBL" id="RZC57210.1"/>
    </source>
</evidence>